<keyword evidence="4" id="KW-0732">Signal</keyword>
<evidence type="ECO:0000313" key="6">
    <source>
        <dbReference type="EMBL" id="MBC6996669.1"/>
    </source>
</evidence>
<feature type="domain" description="GH18" evidence="5">
    <location>
        <begin position="112"/>
        <end position="457"/>
    </location>
</feature>
<dbReference type="InterPro" id="IPR001223">
    <property type="entry name" value="Glyco_hydro18_cat"/>
</dbReference>
<dbReference type="GO" id="GO:0005975">
    <property type="term" value="P:carbohydrate metabolic process"/>
    <property type="evidence" value="ECO:0007669"/>
    <property type="project" value="InterPro"/>
</dbReference>
<dbReference type="GO" id="GO:0005576">
    <property type="term" value="C:extracellular region"/>
    <property type="evidence" value="ECO:0007669"/>
    <property type="project" value="TreeGrafter"/>
</dbReference>
<dbReference type="InterPro" id="IPR017853">
    <property type="entry name" value="GH"/>
</dbReference>
<dbReference type="SMART" id="SM00636">
    <property type="entry name" value="Glyco_18"/>
    <property type="match status" value="1"/>
</dbReference>
<keyword evidence="3" id="KW-0812">Transmembrane</keyword>
<evidence type="ECO:0000256" key="3">
    <source>
        <dbReference type="SAM" id="Phobius"/>
    </source>
</evidence>
<dbReference type="PROSITE" id="PS51910">
    <property type="entry name" value="GH18_2"/>
    <property type="match status" value="1"/>
</dbReference>
<reference evidence="6" key="1">
    <citation type="submission" date="2020-08" db="EMBL/GenBank/DDBJ databases">
        <title>Lewinella bacteria from marine environments.</title>
        <authorList>
            <person name="Zhong Y."/>
        </authorList>
    </citation>
    <scope>NUCLEOTIDE SEQUENCE</scope>
    <source>
        <strain evidence="6">KCTC 42187</strain>
    </source>
</reference>
<dbReference type="RefSeq" id="WP_187468671.1">
    <property type="nucleotide sequence ID" value="NZ_JACSIT010000153.1"/>
</dbReference>
<proteinExistence type="predicted"/>
<accession>A0A923TAN5</accession>
<name>A0A923TAN5_9BACT</name>
<keyword evidence="3" id="KW-1133">Transmembrane helix</keyword>
<dbReference type="EMBL" id="JACSIT010000153">
    <property type="protein sequence ID" value="MBC6996669.1"/>
    <property type="molecule type" value="Genomic_DNA"/>
</dbReference>
<dbReference type="Proteomes" id="UP000650081">
    <property type="component" value="Unassembled WGS sequence"/>
</dbReference>
<evidence type="ECO:0000313" key="7">
    <source>
        <dbReference type="Proteomes" id="UP000650081"/>
    </source>
</evidence>
<evidence type="ECO:0000256" key="2">
    <source>
        <dbReference type="ARBA" id="ARBA00012729"/>
    </source>
</evidence>
<sequence length="584" mass="66378">MTVRYCLFLLCCSLWLSLPAQEAAEKPGYLERFLAIFQRPAMVATDTFPAPPKAEADLKERYALIYNLIHREEQAYYQALADSSATFLNSIQNLDRAKYISPDGDTVVLAKNVRVFGWHPHWMGEAYRTYNFKLLSHVSLFSYNINTGPGLPYDNPEVIAGWEAKDFELVKLAQADDCKVMLTITNFGIRKNQIFLSDPVRQERMIEDVVALLVRLGADGIDVDFELIPDGYERQFSAFIRRLRTRLAAGQQRYQLSVVLPKVNQGPGGGSRIYNIDTLSNYVDFFTLTAYDFTTGGYAPGPIAPLYNPDGKRRRYGSIEDVVFNYLEAGLPREKLLLGLPYYGGKWSSLTSSTGLPDTTLFEHLTFGEIQQLTKRLGPPEYTQNTWAARYQYQSFPTIPGYDVANETLWFDDRKTLEVKYDWVLQQGLGGIGIWAMGYDLPEKELWSLIDEKFAPSNDTLVHYQTAQSTFYLPAAILRYRDPIGITGLFVFLFLAVGFVWALFDWRVRDVFFQHQTLRGLYITAAFSLITATFAFFLFLNPSLLSEFGAGSLALLALVVGMVLGPWLTRVITRWFNGMRKTLP</sequence>
<dbReference type="GO" id="GO:0008843">
    <property type="term" value="F:endochitinase activity"/>
    <property type="evidence" value="ECO:0007669"/>
    <property type="project" value="UniProtKB-EC"/>
</dbReference>
<dbReference type="GO" id="GO:0006032">
    <property type="term" value="P:chitin catabolic process"/>
    <property type="evidence" value="ECO:0007669"/>
    <property type="project" value="TreeGrafter"/>
</dbReference>
<feature type="transmembrane region" description="Helical" evidence="3">
    <location>
        <begin position="552"/>
        <end position="572"/>
    </location>
</feature>
<gene>
    <name evidence="6" type="ORF">H9S92_21030</name>
</gene>
<comment type="caution">
    <text evidence="6">The sequence shown here is derived from an EMBL/GenBank/DDBJ whole genome shotgun (WGS) entry which is preliminary data.</text>
</comment>
<evidence type="ECO:0000259" key="5">
    <source>
        <dbReference type="PROSITE" id="PS51910"/>
    </source>
</evidence>
<comment type="catalytic activity">
    <reaction evidence="1">
        <text>Random endo-hydrolysis of N-acetyl-beta-D-glucosaminide (1-&gt;4)-beta-linkages in chitin and chitodextrins.</text>
        <dbReference type="EC" id="3.2.1.14"/>
    </reaction>
</comment>
<dbReference type="EC" id="3.2.1.14" evidence="2"/>
<evidence type="ECO:0000256" key="1">
    <source>
        <dbReference type="ARBA" id="ARBA00000822"/>
    </source>
</evidence>
<organism evidence="6 7">
    <name type="scientific">Neolewinella lacunae</name>
    <dbReference type="NCBI Taxonomy" id="1517758"/>
    <lineage>
        <taxon>Bacteria</taxon>
        <taxon>Pseudomonadati</taxon>
        <taxon>Bacteroidota</taxon>
        <taxon>Saprospiria</taxon>
        <taxon>Saprospirales</taxon>
        <taxon>Lewinellaceae</taxon>
        <taxon>Neolewinella</taxon>
    </lineage>
</organism>
<feature type="chain" id="PRO_5037479930" description="chitinase" evidence="4">
    <location>
        <begin position="23"/>
        <end position="584"/>
    </location>
</feature>
<dbReference type="Pfam" id="PF00704">
    <property type="entry name" value="Glyco_hydro_18"/>
    <property type="match status" value="1"/>
</dbReference>
<feature type="signal peptide" evidence="4">
    <location>
        <begin position="1"/>
        <end position="22"/>
    </location>
</feature>
<dbReference type="InterPro" id="IPR050314">
    <property type="entry name" value="Glycosyl_Hydrlase_18"/>
</dbReference>
<dbReference type="PANTHER" id="PTHR11177">
    <property type="entry name" value="CHITINASE"/>
    <property type="match status" value="1"/>
</dbReference>
<dbReference type="GO" id="GO:0008061">
    <property type="term" value="F:chitin binding"/>
    <property type="evidence" value="ECO:0007669"/>
    <property type="project" value="InterPro"/>
</dbReference>
<dbReference type="SUPFAM" id="SSF51445">
    <property type="entry name" value="(Trans)glycosidases"/>
    <property type="match status" value="1"/>
</dbReference>
<dbReference type="Gene3D" id="3.20.20.80">
    <property type="entry name" value="Glycosidases"/>
    <property type="match status" value="2"/>
</dbReference>
<dbReference type="InterPro" id="IPR011583">
    <property type="entry name" value="Chitinase_II/V-like_cat"/>
</dbReference>
<dbReference type="AlphaFoldDB" id="A0A923TAN5"/>
<feature type="transmembrane region" description="Helical" evidence="3">
    <location>
        <begin position="520"/>
        <end position="540"/>
    </location>
</feature>
<keyword evidence="7" id="KW-1185">Reference proteome</keyword>
<evidence type="ECO:0000256" key="4">
    <source>
        <dbReference type="SAM" id="SignalP"/>
    </source>
</evidence>
<protein>
    <recommendedName>
        <fullName evidence="2">chitinase</fullName>
        <ecNumber evidence="2">3.2.1.14</ecNumber>
    </recommendedName>
</protein>
<keyword evidence="3" id="KW-0472">Membrane</keyword>
<dbReference type="PANTHER" id="PTHR11177:SF317">
    <property type="entry name" value="CHITINASE 12-RELATED"/>
    <property type="match status" value="1"/>
</dbReference>
<feature type="transmembrane region" description="Helical" evidence="3">
    <location>
        <begin position="484"/>
        <end position="508"/>
    </location>
</feature>